<feature type="compositionally biased region" description="Basic and acidic residues" evidence="7">
    <location>
        <begin position="296"/>
        <end position="307"/>
    </location>
</feature>
<evidence type="ECO:0000256" key="3">
    <source>
        <dbReference type="ARBA" id="ARBA00023159"/>
    </source>
</evidence>
<dbReference type="InterPro" id="IPR009072">
    <property type="entry name" value="Histone-fold"/>
</dbReference>
<feature type="region of interest" description="Disordered" evidence="7">
    <location>
        <begin position="288"/>
        <end position="327"/>
    </location>
</feature>
<dbReference type="Gene3D" id="1.10.20.10">
    <property type="entry name" value="Histone, subunit A"/>
    <property type="match status" value="1"/>
</dbReference>
<dbReference type="EMBL" id="JABBWE010000002">
    <property type="protein sequence ID" value="KAG1806473.1"/>
    <property type="molecule type" value="Genomic_DNA"/>
</dbReference>
<keyword evidence="3" id="KW-0010">Activator</keyword>
<dbReference type="PANTHER" id="PTHR11380:SF16">
    <property type="entry name" value="TRANSCRIPTION INITIATION PROTEIN SPT3 HOMOLOG"/>
    <property type="match status" value="1"/>
</dbReference>
<dbReference type="InterPro" id="IPR003195">
    <property type="entry name" value="TFIID_TAF13"/>
</dbReference>
<gene>
    <name evidence="8" type="ORF">HD556DRAFT_314973</name>
</gene>
<dbReference type="FunFam" id="1.10.20.10:FF:000023">
    <property type="entry name" value="transcription initiation protein SPT3 homolog"/>
    <property type="match status" value="1"/>
</dbReference>
<evidence type="ECO:0000256" key="5">
    <source>
        <dbReference type="ARBA" id="ARBA00023242"/>
    </source>
</evidence>
<comment type="caution">
    <text evidence="8">The sequence shown here is derived from an EMBL/GenBank/DDBJ whole genome shotgun (WGS) entry which is preliminary data.</text>
</comment>
<dbReference type="GO" id="GO:0006357">
    <property type="term" value="P:regulation of transcription by RNA polymerase II"/>
    <property type="evidence" value="ECO:0007669"/>
    <property type="project" value="UniProtKB-ARBA"/>
</dbReference>
<sequence length="374" mass="42732">MAPTQTAAPAAAPAPAPVAVPKKPSDGTSRDYKYVQEISQMMFVFGEIQDPNPETVNLVEDIVRSQLIELILQARLHANRRGVRYITAEDLIFLIRHDRGKVNRLRTYLSWKDVRKHAKDSGGDGGGGVEVENLEDGADEKLTTKAQKITIKLPWEISTIYSEVLRQSGHQSDDEEDEDDIEAHEASIQRLKEADDATRQMTREEYQHYSDCRQASFTYRKAKRFRDFLNLPPHLDLKANDDTVDIVGFLAFEMVRSLTLAGLEVKKSLEESYLRDDYLGTSPILGKRKSHHLHRRGEQRDKRARREEEEEEEEAEAPLPTSSLFLPPPEARTALRPEHIQDAFARMQGDWSHHRSAGMWNWRGGLVRTRVSLI</sequence>
<feature type="region of interest" description="Disordered" evidence="7">
    <location>
        <begin position="1"/>
        <end position="29"/>
    </location>
</feature>
<keyword evidence="4" id="KW-0804">Transcription</keyword>
<dbReference type="Proteomes" id="UP000719766">
    <property type="component" value="Unassembled WGS sequence"/>
</dbReference>
<organism evidence="8 9">
    <name type="scientific">Suillus plorans</name>
    <dbReference type="NCBI Taxonomy" id="116603"/>
    <lineage>
        <taxon>Eukaryota</taxon>
        <taxon>Fungi</taxon>
        <taxon>Dikarya</taxon>
        <taxon>Basidiomycota</taxon>
        <taxon>Agaricomycotina</taxon>
        <taxon>Agaricomycetes</taxon>
        <taxon>Agaricomycetidae</taxon>
        <taxon>Boletales</taxon>
        <taxon>Suillineae</taxon>
        <taxon>Suillaceae</taxon>
        <taxon>Suillus</taxon>
    </lineage>
</organism>
<evidence type="ECO:0000256" key="2">
    <source>
        <dbReference type="ARBA" id="ARBA00023015"/>
    </source>
</evidence>
<dbReference type="GeneID" id="64604010"/>
<comment type="subcellular location">
    <subcellularLocation>
        <location evidence="1">Nucleus</location>
    </subcellularLocation>
</comment>
<dbReference type="GO" id="GO:0046982">
    <property type="term" value="F:protein heterodimerization activity"/>
    <property type="evidence" value="ECO:0007669"/>
    <property type="project" value="InterPro"/>
</dbReference>
<evidence type="ECO:0000313" key="9">
    <source>
        <dbReference type="Proteomes" id="UP000719766"/>
    </source>
</evidence>
<keyword evidence="9" id="KW-1185">Reference proteome</keyword>
<dbReference type="GO" id="GO:0006366">
    <property type="term" value="P:transcription by RNA polymerase II"/>
    <property type="evidence" value="ECO:0007669"/>
    <property type="project" value="InterPro"/>
</dbReference>
<dbReference type="OrthoDB" id="66982at2759"/>
<protein>
    <submittedName>
        <fullName evidence="8">TFIID-18kDa-domain-containing protein</fullName>
    </submittedName>
</protein>
<evidence type="ECO:0000256" key="7">
    <source>
        <dbReference type="SAM" id="MobiDB-lite"/>
    </source>
</evidence>
<dbReference type="SUPFAM" id="SSF47113">
    <property type="entry name" value="Histone-fold"/>
    <property type="match status" value="1"/>
</dbReference>
<dbReference type="GO" id="GO:0005634">
    <property type="term" value="C:nucleus"/>
    <property type="evidence" value="ECO:0007669"/>
    <property type="project" value="UniProtKB-SubCell"/>
</dbReference>
<name>A0A9P7DYM7_9AGAM</name>
<dbReference type="RefSeq" id="XP_041166944.1">
    <property type="nucleotide sequence ID" value="XM_041310246.1"/>
</dbReference>
<keyword evidence="2" id="KW-0805">Transcription regulation</keyword>
<accession>A0A9P7DYM7</accession>
<dbReference type="CDD" id="cd22926">
    <property type="entry name" value="HFD_SPT3"/>
    <property type="match status" value="1"/>
</dbReference>
<comment type="similarity">
    <text evidence="6">Belongs to the SPT3 family.</text>
</comment>
<dbReference type="GO" id="GO:0000124">
    <property type="term" value="C:SAGA complex"/>
    <property type="evidence" value="ECO:0007669"/>
    <property type="project" value="TreeGrafter"/>
</dbReference>
<evidence type="ECO:0000256" key="1">
    <source>
        <dbReference type="ARBA" id="ARBA00004123"/>
    </source>
</evidence>
<feature type="compositionally biased region" description="Low complexity" evidence="7">
    <location>
        <begin position="1"/>
        <end position="11"/>
    </location>
</feature>
<keyword evidence="5" id="KW-0539">Nucleus</keyword>
<dbReference type="PANTHER" id="PTHR11380">
    <property type="entry name" value="TRANSCRIPTION INITIATION FACTOR TFIID/SUPT3-RELATED"/>
    <property type="match status" value="1"/>
</dbReference>
<proteinExistence type="inferred from homology"/>
<evidence type="ECO:0000256" key="4">
    <source>
        <dbReference type="ARBA" id="ARBA00023163"/>
    </source>
</evidence>
<dbReference type="AlphaFoldDB" id="A0A9P7DYM7"/>
<dbReference type="GO" id="GO:0003712">
    <property type="term" value="F:transcription coregulator activity"/>
    <property type="evidence" value="ECO:0007669"/>
    <property type="project" value="TreeGrafter"/>
</dbReference>
<evidence type="ECO:0000256" key="6">
    <source>
        <dbReference type="ARBA" id="ARBA00061274"/>
    </source>
</evidence>
<evidence type="ECO:0000313" key="8">
    <source>
        <dbReference type="EMBL" id="KAG1806473.1"/>
    </source>
</evidence>
<dbReference type="Pfam" id="PF02269">
    <property type="entry name" value="TFIID-18kDa"/>
    <property type="match status" value="1"/>
</dbReference>
<reference evidence="8" key="1">
    <citation type="journal article" date="2020" name="New Phytol.">
        <title>Comparative genomics reveals dynamic genome evolution in host specialist ectomycorrhizal fungi.</title>
        <authorList>
            <person name="Lofgren L.A."/>
            <person name="Nguyen N.H."/>
            <person name="Vilgalys R."/>
            <person name="Ruytinx J."/>
            <person name="Liao H.L."/>
            <person name="Branco S."/>
            <person name="Kuo A."/>
            <person name="LaButti K."/>
            <person name="Lipzen A."/>
            <person name="Andreopoulos W."/>
            <person name="Pangilinan J."/>
            <person name="Riley R."/>
            <person name="Hundley H."/>
            <person name="Na H."/>
            <person name="Barry K."/>
            <person name="Grigoriev I.V."/>
            <person name="Stajich J.E."/>
            <person name="Kennedy P.G."/>
        </authorList>
    </citation>
    <scope>NUCLEOTIDE SEQUENCE</scope>
    <source>
        <strain evidence="8">S12</strain>
    </source>
</reference>